<dbReference type="CDD" id="cd05372">
    <property type="entry name" value="ENR_SDR"/>
    <property type="match status" value="1"/>
</dbReference>
<comment type="catalytic activity">
    <reaction evidence="10">
        <text>a 2,3-saturated acyl-[ACP] + NAD(+) = a (2E)-enoyl-[ACP] + NADH + H(+)</text>
        <dbReference type="Rhea" id="RHEA:10240"/>
        <dbReference type="Rhea" id="RHEA-COMP:9925"/>
        <dbReference type="Rhea" id="RHEA-COMP:9926"/>
        <dbReference type="ChEBI" id="CHEBI:15378"/>
        <dbReference type="ChEBI" id="CHEBI:57540"/>
        <dbReference type="ChEBI" id="CHEBI:57945"/>
        <dbReference type="ChEBI" id="CHEBI:78784"/>
        <dbReference type="ChEBI" id="CHEBI:78785"/>
        <dbReference type="EC" id="1.3.1.9"/>
    </reaction>
</comment>
<dbReference type="UniPathway" id="UPA00094"/>
<evidence type="ECO:0000256" key="8">
    <source>
        <dbReference type="ARBA" id="ARBA00023160"/>
    </source>
</evidence>
<keyword evidence="6 10" id="KW-0560">Oxidoreductase</keyword>
<feature type="binding site" evidence="12">
    <location>
        <position position="13"/>
    </location>
    <ligand>
        <name>NAD(+)</name>
        <dbReference type="ChEBI" id="CHEBI:57540"/>
    </ligand>
</feature>
<comment type="pathway">
    <text evidence="1">Cofactor biosynthesis; biotin biosynthesis.</text>
</comment>
<proteinExistence type="inferred from homology"/>
<protein>
    <recommendedName>
        <fullName evidence="10">Enoyl-[acyl-carrier-protein] reductase [NADH]</fullName>
        <ecNumber evidence="10">1.3.1.9</ecNumber>
    </recommendedName>
</protein>
<evidence type="ECO:0000256" key="10">
    <source>
        <dbReference type="PIRNR" id="PIRNR000094"/>
    </source>
</evidence>
<organism evidence="13 14">
    <name type="scientific">Buchnera aphidicola</name>
    <name type="common">Cinara cf. splendens/pseudotsugae 3390</name>
    <dbReference type="NCBI Taxonomy" id="2518980"/>
    <lineage>
        <taxon>Bacteria</taxon>
        <taxon>Pseudomonadati</taxon>
        <taxon>Pseudomonadota</taxon>
        <taxon>Gammaproteobacteria</taxon>
        <taxon>Enterobacterales</taxon>
        <taxon>Erwiniaceae</taxon>
        <taxon>Buchnera</taxon>
    </lineage>
</organism>
<evidence type="ECO:0000313" key="13">
    <source>
        <dbReference type="EMBL" id="VFP77749.1"/>
    </source>
</evidence>
<dbReference type="InterPro" id="IPR036291">
    <property type="entry name" value="NAD(P)-bd_dom_sf"/>
</dbReference>
<sequence>MAFLKNKKILIFGIKNHFSIAWGIAIAMYKQKAKLAFTYHDIKSKKKIEYLAKKVHSKIILECDLNSDKSIKILFKNLYKVWNTFDGVVHSIAYVPRIQLNKNYVKIINRKDFLDAHELNSFSLVAIVKEAEIFLNNKSVILTLSYIGSIKYIPYYNIMGIVKASLEANVRCLSASLGRKNIRVNAISAGPIKTTSSYGIKNFHKILENNRNNSPLRANITTQEIGNVAAFLCSDLSSGITGQIIYVDHGNNIM</sequence>
<dbReference type="RefSeq" id="WP_154060782.1">
    <property type="nucleotide sequence ID" value="NZ_LR217692.1"/>
</dbReference>
<evidence type="ECO:0000256" key="2">
    <source>
        <dbReference type="ARBA" id="ARBA00005194"/>
    </source>
</evidence>
<dbReference type="Pfam" id="PF13561">
    <property type="entry name" value="adh_short_C2"/>
    <property type="match status" value="1"/>
</dbReference>
<dbReference type="Gene3D" id="3.40.50.720">
    <property type="entry name" value="NAD(P)-binding Rossmann-like Domain"/>
    <property type="match status" value="1"/>
</dbReference>
<dbReference type="PANTHER" id="PTHR43159">
    <property type="entry name" value="ENOYL-[ACYL-CARRIER-PROTEIN] REDUCTASE"/>
    <property type="match status" value="1"/>
</dbReference>
<comment type="function">
    <text evidence="9">Catalyzes the reduction of a carbon-carbon double bond in an enoyl moiety that is covalently linked to an acyl carrier protein (ACP). Involved in the elongation cycle of fatty acid which are used in the lipid metabolism and in the biotin biosynthesis.</text>
</comment>
<dbReference type="InterPro" id="IPR002347">
    <property type="entry name" value="SDR_fam"/>
</dbReference>
<dbReference type="GO" id="GO:0004318">
    <property type="term" value="F:enoyl-[acyl-carrier-protein] reductase (NADH) activity"/>
    <property type="evidence" value="ECO:0007669"/>
    <property type="project" value="UniProtKB-EC"/>
</dbReference>
<dbReference type="EC" id="1.3.1.9" evidence="10"/>
<comment type="similarity">
    <text evidence="3 10">Belongs to the short-chain dehydrogenases/reductases (SDR) family. FabI subfamily.</text>
</comment>
<dbReference type="PIRSF" id="PIRSF000094">
    <property type="entry name" value="Enoyl-ACP_rdct"/>
    <property type="match status" value="1"/>
</dbReference>
<dbReference type="Gene3D" id="1.10.8.400">
    <property type="entry name" value="Enoyl acyl carrier protein reductase"/>
    <property type="match status" value="1"/>
</dbReference>
<dbReference type="OrthoDB" id="9803628at2"/>
<feature type="binding site" evidence="12">
    <location>
        <position position="163"/>
    </location>
    <ligand>
        <name>NAD(+)</name>
        <dbReference type="ChEBI" id="CHEBI:57540"/>
    </ligand>
</feature>
<evidence type="ECO:0000256" key="11">
    <source>
        <dbReference type="PIRSR" id="PIRSR000094-1"/>
    </source>
</evidence>
<evidence type="ECO:0000256" key="7">
    <source>
        <dbReference type="ARBA" id="ARBA00023098"/>
    </source>
</evidence>
<dbReference type="Proteomes" id="UP000294466">
    <property type="component" value="Chromosome"/>
</dbReference>
<evidence type="ECO:0000256" key="5">
    <source>
        <dbReference type="ARBA" id="ARBA00022832"/>
    </source>
</evidence>
<feature type="active site" description="Proton acceptor" evidence="11">
    <location>
        <position position="146"/>
    </location>
</feature>
<evidence type="ECO:0000256" key="12">
    <source>
        <dbReference type="PIRSR" id="PIRSR000094-3"/>
    </source>
</evidence>
<accession>A0A451CXC3</accession>
<feature type="binding site" evidence="12">
    <location>
        <position position="92"/>
    </location>
    <ligand>
        <name>NAD(+)</name>
        <dbReference type="ChEBI" id="CHEBI:57540"/>
    </ligand>
</feature>
<dbReference type="AlphaFoldDB" id="A0A451CXC3"/>
<dbReference type="GO" id="GO:0009102">
    <property type="term" value="P:biotin biosynthetic process"/>
    <property type="evidence" value="ECO:0007669"/>
    <property type="project" value="UniProtKB-UniPathway"/>
</dbReference>
<keyword evidence="10 12" id="KW-0520">NAD</keyword>
<gene>
    <name evidence="13" type="primary">fabI</name>
    <name evidence="13" type="ORF">BUCISPPS3390_174</name>
</gene>
<reference evidence="13 14" key="1">
    <citation type="submission" date="2019-02" db="EMBL/GenBank/DDBJ databases">
        <authorList>
            <person name="Manzano-Marin A."/>
            <person name="Manzano-Marin A."/>
        </authorList>
    </citation>
    <scope>NUCLEOTIDE SEQUENCE [LARGE SCALE GENOMIC DNA]</scope>
    <source>
        <strain evidence="13 14">BuCisplendens/pseudotsugae</strain>
    </source>
</reference>
<evidence type="ECO:0000256" key="9">
    <source>
        <dbReference type="ARBA" id="ARBA00025542"/>
    </source>
</evidence>
<feature type="binding site" evidence="12">
    <location>
        <begin position="19"/>
        <end position="20"/>
    </location>
    <ligand>
        <name>NAD(+)</name>
        <dbReference type="ChEBI" id="CHEBI:57540"/>
    </ligand>
</feature>
<feature type="binding site" evidence="12">
    <location>
        <begin position="192"/>
        <end position="196"/>
    </location>
    <ligand>
        <name>NAD(+)</name>
        <dbReference type="ChEBI" id="CHEBI:57540"/>
    </ligand>
</feature>
<keyword evidence="4 10" id="KW-0444">Lipid biosynthesis</keyword>
<keyword evidence="7" id="KW-0443">Lipid metabolism</keyword>
<comment type="pathway">
    <text evidence="2">Lipid metabolism; fatty acid biosynthesis.</text>
</comment>
<dbReference type="PANTHER" id="PTHR43159:SF2">
    <property type="entry name" value="ENOYL-[ACYL-CARRIER-PROTEIN] REDUCTASE [NADH], CHLOROPLASTIC"/>
    <property type="match status" value="1"/>
</dbReference>
<name>A0A451CXC3_9GAMM</name>
<evidence type="ECO:0000256" key="4">
    <source>
        <dbReference type="ARBA" id="ARBA00022516"/>
    </source>
</evidence>
<dbReference type="GO" id="GO:0006633">
    <property type="term" value="P:fatty acid biosynthetic process"/>
    <property type="evidence" value="ECO:0007669"/>
    <property type="project" value="UniProtKB-UniPathway"/>
</dbReference>
<keyword evidence="8 10" id="KW-0275">Fatty acid biosynthesis</keyword>
<dbReference type="UniPathway" id="UPA00078"/>
<dbReference type="SUPFAM" id="SSF51735">
    <property type="entry name" value="NAD(P)-binding Rossmann-fold domains"/>
    <property type="match status" value="1"/>
</dbReference>
<evidence type="ECO:0000256" key="3">
    <source>
        <dbReference type="ARBA" id="ARBA00009233"/>
    </source>
</evidence>
<feature type="active site" description="Proton acceptor" evidence="11">
    <location>
        <position position="156"/>
    </location>
</feature>
<dbReference type="EMBL" id="LR217692">
    <property type="protein sequence ID" value="VFP77749.1"/>
    <property type="molecule type" value="Genomic_DNA"/>
</dbReference>
<dbReference type="FunFam" id="1.10.8.400:FF:000001">
    <property type="entry name" value="Enoyl-[acyl-carrier-protein] reductase [NADH]"/>
    <property type="match status" value="1"/>
</dbReference>
<keyword evidence="5" id="KW-0276">Fatty acid metabolism</keyword>
<evidence type="ECO:0000313" key="14">
    <source>
        <dbReference type="Proteomes" id="UP000294466"/>
    </source>
</evidence>
<dbReference type="InterPro" id="IPR014358">
    <property type="entry name" value="Enoyl-ACP_Rdtase_NADH"/>
</dbReference>
<evidence type="ECO:0000256" key="1">
    <source>
        <dbReference type="ARBA" id="ARBA00004746"/>
    </source>
</evidence>
<evidence type="ECO:0000256" key="6">
    <source>
        <dbReference type="ARBA" id="ARBA00023002"/>
    </source>
</evidence>